<proteinExistence type="predicted"/>
<dbReference type="Proteomes" id="UP001152607">
    <property type="component" value="Unassembled WGS sequence"/>
</dbReference>
<dbReference type="Pfam" id="PF00561">
    <property type="entry name" value="Abhydrolase_1"/>
    <property type="match status" value="1"/>
</dbReference>
<organism evidence="3 4">
    <name type="scientific">Periconia digitata</name>
    <dbReference type="NCBI Taxonomy" id="1303443"/>
    <lineage>
        <taxon>Eukaryota</taxon>
        <taxon>Fungi</taxon>
        <taxon>Dikarya</taxon>
        <taxon>Ascomycota</taxon>
        <taxon>Pezizomycotina</taxon>
        <taxon>Dothideomycetes</taxon>
        <taxon>Pleosporomycetidae</taxon>
        <taxon>Pleosporales</taxon>
        <taxon>Massarineae</taxon>
        <taxon>Periconiaceae</taxon>
        <taxon>Periconia</taxon>
    </lineage>
</organism>
<gene>
    <name evidence="3" type="ORF">PDIGIT_LOCUS5391</name>
</gene>
<sequence length="338" mass="36384">MPQPFELVLPRPNTSTPSTPKPPIRAPTESSFTAVFGKLLPPAQYIHLPHGAAAYYSFPPRSPSAPSEQPSSIPAHPSRVLLLHGVQTPALGLLPLTRTLQSAFPSTHFVLLELWGHGLSDTPQAPHVPSLFHGLVDALLAQLDWHAAHLIGYSFGGALTASYAATRPEKVLSFTLVAPAGLIQSATTFSADEMVHLRGGGDEVAAGKWVVGWLEGEGGLVVPEGWEDRVASGEVVPEALREWQMREHQGHAASVVGIFRDGEVMDGDEVFGKAARTQIPSLVVLGELDSVCSEEQLRSLEFADVFVVKGAGHGVIRDKEVEVEQVKGYIERFWKGIV</sequence>
<accession>A0A9W4UBL0</accession>
<dbReference type="Gene3D" id="3.40.50.1820">
    <property type="entry name" value="alpha/beta hydrolase"/>
    <property type="match status" value="1"/>
</dbReference>
<evidence type="ECO:0000256" key="1">
    <source>
        <dbReference type="SAM" id="MobiDB-lite"/>
    </source>
</evidence>
<dbReference type="PANTHER" id="PTHR43194">
    <property type="entry name" value="HYDROLASE ALPHA/BETA FOLD FAMILY"/>
    <property type="match status" value="1"/>
</dbReference>
<feature type="domain" description="AB hydrolase-1" evidence="2">
    <location>
        <begin position="106"/>
        <end position="184"/>
    </location>
</feature>
<dbReference type="OrthoDB" id="408373at2759"/>
<dbReference type="InterPro" id="IPR050228">
    <property type="entry name" value="Carboxylesterase_BioH"/>
</dbReference>
<dbReference type="InterPro" id="IPR029058">
    <property type="entry name" value="AB_hydrolase_fold"/>
</dbReference>
<dbReference type="EMBL" id="CAOQHR010000003">
    <property type="protein sequence ID" value="CAI6332369.1"/>
    <property type="molecule type" value="Genomic_DNA"/>
</dbReference>
<dbReference type="InterPro" id="IPR000073">
    <property type="entry name" value="AB_hydrolase_1"/>
</dbReference>
<evidence type="ECO:0000259" key="2">
    <source>
        <dbReference type="Pfam" id="PF00561"/>
    </source>
</evidence>
<dbReference type="AlphaFoldDB" id="A0A9W4UBL0"/>
<feature type="region of interest" description="Disordered" evidence="1">
    <location>
        <begin position="1"/>
        <end position="28"/>
    </location>
</feature>
<name>A0A9W4UBL0_9PLEO</name>
<dbReference type="PANTHER" id="PTHR43194:SF2">
    <property type="entry name" value="PEROXISOMAL MEMBRANE PROTEIN LPX1"/>
    <property type="match status" value="1"/>
</dbReference>
<keyword evidence="4" id="KW-1185">Reference proteome</keyword>
<dbReference type="SUPFAM" id="SSF53474">
    <property type="entry name" value="alpha/beta-Hydrolases"/>
    <property type="match status" value="1"/>
</dbReference>
<evidence type="ECO:0000313" key="4">
    <source>
        <dbReference type="Proteomes" id="UP001152607"/>
    </source>
</evidence>
<evidence type="ECO:0000313" key="3">
    <source>
        <dbReference type="EMBL" id="CAI6332369.1"/>
    </source>
</evidence>
<comment type="caution">
    <text evidence="3">The sequence shown here is derived from an EMBL/GenBank/DDBJ whole genome shotgun (WGS) entry which is preliminary data.</text>
</comment>
<protein>
    <recommendedName>
        <fullName evidence="2">AB hydrolase-1 domain-containing protein</fullName>
    </recommendedName>
</protein>
<reference evidence="3" key="1">
    <citation type="submission" date="2023-01" db="EMBL/GenBank/DDBJ databases">
        <authorList>
            <person name="Van Ghelder C."/>
            <person name="Rancurel C."/>
        </authorList>
    </citation>
    <scope>NUCLEOTIDE SEQUENCE</scope>
    <source>
        <strain evidence="3">CNCM I-4278</strain>
    </source>
</reference>